<organism evidence="2 3">
    <name type="scientific">Psophocarpus tetragonolobus</name>
    <name type="common">Winged bean</name>
    <name type="synonym">Dolichos tetragonolobus</name>
    <dbReference type="NCBI Taxonomy" id="3891"/>
    <lineage>
        <taxon>Eukaryota</taxon>
        <taxon>Viridiplantae</taxon>
        <taxon>Streptophyta</taxon>
        <taxon>Embryophyta</taxon>
        <taxon>Tracheophyta</taxon>
        <taxon>Spermatophyta</taxon>
        <taxon>Magnoliopsida</taxon>
        <taxon>eudicotyledons</taxon>
        <taxon>Gunneridae</taxon>
        <taxon>Pentapetalae</taxon>
        <taxon>rosids</taxon>
        <taxon>fabids</taxon>
        <taxon>Fabales</taxon>
        <taxon>Fabaceae</taxon>
        <taxon>Papilionoideae</taxon>
        <taxon>50 kb inversion clade</taxon>
        <taxon>NPAAA clade</taxon>
        <taxon>indigoferoid/millettioid clade</taxon>
        <taxon>Phaseoleae</taxon>
        <taxon>Psophocarpus</taxon>
    </lineage>
</organism>
<gene>
    <name evidence="2" type="ORF">VNO78_20977</name>
</gene>
<dbReference type="Proteomes" id="UP001386955">
    <property type="component" value="Unassembled WGS sequence"/>
</dbReference>
<name>A0AAN9SBX3_PSOTE</name>
<evidence type="ECO:0000313" key="2">
    <source>
        <dbReference type="EMBL" id="KAK7392534.1"/>
    </source>
</evidence>
<dbReference type="AlphaFoldDB" id="A0AAN9SBX3"/>
<feature type="compositionally biased region" description="Polar residues" evidence="1">
    <location>
        <begin position="80"/>
        <end position="117"/>
    </location>
</feature>
<evidence type="ECO:0000256" key="1">
    <source>
        <dbReference type="SAM" id="MobiDB-lite"/>
    </source>
</evidence>
<feature type="compositionally biased region" description="Basic and acidic residues" evidence="1">
    <location>
        <begin position="120"/>
        <end position="139"/>
    </location>
</feature>
<accession>A0AAN9SBX3</accession>
<proteinExistence type="predicted"/>
<keyword evidence="3" id="KW-1185">Reference proteome</keyword>
<protein>
    <submittedName>
        <fullName evidence="2">Uncharacterized protein</fullName>
    </submittedName>
</protein>
<feature type="region of interest" description="Disordered" evidence="1">
    <location>
        <begin position="61"/>
        <end position="139"/>
    </location>
</feature>
<sequence>MTFLMTLSTCFKPFFDFWSYNVPNWMVKFEMRNMASPQMIRLHLQQTDSVVFYNAGTTNAKADSEKAAQTKTMEGVGPSETISANNHFGPQPSTFMEGVSKSNQQLNGEVQTKSQLSTKHHSDRELEISSHKVDEVPSC</sequence>
<comment type="caution">
    <text evidence="2">The sequence shown here is derived from an EMBL/GenBank/DDBJ whole genome shotgun (WGS) entry which is preliminary data.</text>
</comment>
<dbReference type="EMBL" id="JAYMYS010000005">
    <property type="protein sequence ID" value="KAK7392534.1"/>
    <property type="molecule type" value="Genomic_DNA"/>
</dbReference>
<reference evidence="2 3" key="1">
    <citation type="submission" date="2024-01" db="EMBL/GenBank/DDBJ databases">
        <title>The genomes of 5 underutilized Papilionoideae crops provide insights into root nodulation and disease resistanc.</title>
        <authorList>
            <person name="Jiang F."/>
        </authorList>
    </citation>
    <scope>NUCLEOTIDE SEQUENCE [LARGE SCALE GENOMIC DNA]</scope>
    <source>
        <strain evidence="2">DUOXIRENSHENG_FW03</strain>
        <tissue evidence="2">Leaves</tissue>
    </source>
</reference>
<evidence type="ECO:0000313" key="3">
    <source>
        <dbReference type="Proteomes" id="UP001386955"/>
    </source>
</evidence>